<evidence type="ECO:0000259" key="3">
    <source>
        <dbReference type="Pfam" id="PF00763"/>
    </source>
</evidence>
<evidence type="ECO:0000259" key="4">
    <source>
        <dbReference type="Pfam" id="PF02882"/>
    </source>
</evidence>
<evidence type="ECO:0000256" key="2">
    <source>
        <dbReference type="SAM" id="MobiDB-lite"/>
    </source>
</evidence>
<comment type="caution">
    <text evidence="5">The sequence shown here is derived from an EMBL/GenBank/DDBJ whole genome shotgun (WGS) entry which is preliminary data.</text>
</comment>
<proteinExistence type="predicted"/>
<feature type="region of interest" description="Disordered" evidence="2">
    <location>
        <begin position="93"/>
        <end position="119"/>
    </location>
</feature>
<dbReference type="InterPro" id="IPR036291">
    <property type="entry name" value="NAD(P)-bd_dom_sf"/>
</dbReference>
<gene>
    <name evidence="5" type="ORF">INT48_005131</name>
</gene>
<keyword evidence="6" id="KW-1185">Reference proteome</keyword>
<dbReference type="InterPro" id="IPR000672">
    <property type="entry name" value="THF_DH/CycHdrlase"/>
</dbReference>
<dbReference type="GO" id="GO:0006730">
    <property type="term" value="P:one-carbon metabolic process"/>
    <property type="evidence" value="ECO:0007669"/>
    <property type="project" value="UniProtKB-KW"/>
</dbReference>
<feature type="non-terminal residue" evidence="5">
    <location>
        <position position="1"/>
    </location>
</feature>
<evidence type="ECO:0000313" key="6">
    <source>
        <dbReference type="Proteomes" id="UP000613177"/>
    </source>
</evidence>
<dbReference type="GO" id="GO:0004488">
    <property type="term" value="F:methylenetetrahydrofolate dehydrogenase (NADP+) activity"/>
    <property type="evidence" value="ECO:0007669"/>
    <property type="project" value="InterPro"/>
</dbReference>
<dbReference type="GO" id="GO:0004487">
    <property type="term" value="F:methylenetetrahydrofolate dehydrogenase (NAD+) activity"/>
    <property type="evidence" value="ECO:0007669"/>
    <property type="project" value="TreeGrafter"/>
</dbReference>
<dbReference type="Gene3D" id="3.40.50.10860">
    <property type="entry name" value="Leucine Dehydrogenase, chain A, domain 1"/>
    <property type="match status" value="1"/>
</dbReference>
<evidence type="ECO:0000313" key="5">
    <source>
        <dbReference type="EMBL" id="KAG2234977.1"/>
    </source>
</evidence>
<protein>
    <submittedName>
        <fullName evidence="5">Uncharacterized protein</fullName>
    </submittedName>
</protein>
<dbReference type="PANTHER" id="PTHR48099:SF3">
    <property type="entry name" value="METHYLENETETRAHYDROFOLATE DEHYDROGENASE [NAD(+)]"/>
    <property type="match status" value="1"/>
</dbReference>
<dbReference type="Gene3D" id="3.40.50.720">
    <property type="entry name" value="NAD(P)-binding Rossmann-like Domain"/>
    <property type="match status" value="1"/>
</dbReference>
<dbReference type="EMBL" id="JAEPRE010000042">
    <property type="protein sequence ID" value="KAG2234977.1"/>
    <property type="molecule type" value="Genomic_DNA"/>
</dbReference>
<dbReference type="PRINTS" id="PR00085">
    <property type="entry name" value="THFDHDRGNASE"/>
</dbReference>
<dbReference type="Pfam" id="PF00763">
    <property type="entry name" value="THF_DHG_CYH"/>
    <property type="match status" value="1"/>
</dbReference>
<dbReference type="AlphaFoldDB" id="A0A8H7STJ3"/>
<keyword evidence="1" id="KW-0554">One-carbon metabolism</keyword>
<dbReference type="Proteomes" id="UP000613177">
    <property type="component" value="Unassembled WGS sequence"/>
</dbReference>
<name>A0A8H7STJ3_9FUNG</name>
<dbReference type="Pfam" id="PF02882">
    <property type="entry name" value="THF_DHG_CYH_C"/>
    <property type="match status" value="1"/>
</dbReference>
<reference evidence="5" key="1">
    <citation type="submission" date="2021-01" db="EMBL/GenBank/DDBJ databases">
        <title>Metabolic potential, ecology and presence of endohyphal bacteria is reflected in genomic diversity of Mucoromycotina.</title>
        <authorList>
            <person name="Muszewska A."/>
            <person name="Okrasinska A."/>
            <person name="Steczkiewicz K."/>
            <person name="Drgas O."/>
            <person name="Orlowska M."/>
            <person name="Perlinska-Lenart U."/>
            <person name="Aleksandrzak-Piekarczyk T."/>
            <person name="Szatraj K."/>
            <person name="Zielenkiewicz U."/>
            <person name="Pilsyk S."/>
            <person name="Malc E."/>
            <person name="Mieczkowski P."/>
            <person name="Kruszewska J.S."/>
            <person name="Biernat P."/>
            <person name="Pawlowska J."/>
        </authorList>
    </citation>
    <scope>NUCLEOTIDE SEQUENCE</scope>
    <source>
        <strain evidence="5">WA0000018081</strain>
    </source>
</reference>
<organism evidence="5 6">
    <name type="scientific">Thamnidium elegans</name>
    <dbReference type="NCBI Taxonomy" id="101142"/>
    <lineage>
        <taxon>Eukaryota</taxon>
        <taxon>Fungi</taxon>
        <taxon>Fungi incertae sedis</taxon>
        <taxon>Mucoromycota</taxon>
        <taxon>Mucoromycotina</taxon>
        <taxon>Mucoromycetes</taxon>
        <taxon>Mucorales</taxon>
        <taxon>Mucorineae</taxon>
        <taxon>Mucoraceae</taxon>
        <taxon>Thamnidium</taxon>
    </lineage>
</organism>
<dbReference type="SUPFAM" id="SSF51735">
    <property type="entry name" value="NAD(P)-binding Rossmann-fold domains"/>
    <property type="match status" value="1"/>
</dbReference>
<dbReference type="GO" id="GO:0005829">
    <property type="term" value="C:cytosol"/>
    <property type="evidence" value="ECO:0007669"/>
    <property type="project" value="TreeGrafter"/>
</dbReference>
<dbReference type="GO" id="GO:0009113">
    <property type="term" value="P:purine nucleobase biosynthetic process"/>
    <property type="evidence" value="ECO:0007669"/>
    <property type="project" value="TreeGrafter"/>
</dbReference>
<feature type="compositionally biased region" description="Basic and acidic residues" evidence="2">
    <location>
        <begin position="102"/>
        <end position="119"/>
    </location>
</feature>
<feature type="domain" description="Tetrahydrofolate dehydrogenase/cyclohydrolase catalytic" evidence="3">
    <location>
        <begin position="276"/>
        <end position="381"/>
    </location>
</feature>
<feature type="domain" description="Tetrahydrofolate dehydrogenase/cyclohydrolase NAD(P)-binding" evidence="4">
    <location>
        <begin position="402"/>
        <end position="554"/>
    </location>
</feature>
<sequence length="557" mass="62149">MSSLANLINSVKAKTANNVHLKNNSVKRKASNSKLEAKQKKQKTIIEATPSISLIPKRVSEPNVVVFDPSVLYKKPTLEDKASKKKFLDSRITTAEPSNVEQKNKPTAKEAEEEVENQKHDVELKQLLSTSNILEELEREEMSSRDKRKSNMKKLESLGAKASAGPKMPLFLKLSLDESRKQKGIAKLQEAKDLGIYDKSLKHLYVKTETKTRDRNPGITNGLGRLKGATLTIKKSDIERIKREGSKKKSFGGGKKGGKRNFKFLHNMTKCKTILASTVSSHFRNQIKRVVSQRKIKPSLVGFLANDDPAAKQYAEHTASSCKDIGLDFKLVKLDKDALKLNIIKANSDKNINGIMVYYPVFGNHTDYTLRNSVDDLKDIEGLAHNAVNSIYHDPSKKKILPCTPLAIIKILEYIGQYKNSLVHGDRLKGRTVTIINRSEIAGRPLAALLAKEGANVYSVDKHNVQKFTKNDILDTDLEYTQVVPKSDIVITGVPDANYKLPSNLLKPGVIAINFSTYANFESDITSKASYFVPSVGKVTVAMLKRNLLKLYDYQNN</sequence>
<dbReference type="InterPro" id="IPR020630">
    <property type="entry name" value="THF_DH/CycHdrlase_cat_dom"/>
</dbReference>
<dbReference type="InterPro" id="IPR046346">
    <property type="entry name" value="Aminoacid_DH-like_N_sf"/>
</dbReference>
<accession>A0A8H7STJ3</accession>
<dbReference type="SUPFAM" id="SSF53223">
    <property type="entry name" value="Aminoacid dehydrogenase-like, N-terminal domain"/>
    <property type="match status" value="1"/>
</dbReference>
<dbReference type="PANTHER" id="PTHR48099">
    <property type="entry name" value="C-1-TETRAHYDROFOLATE SYNTHASE, CYTOPLASMIC-RELATED"/>
    <property type="match status" value="1"/>
</dbReference>
<evidence type="ECO:0000256" key="1">
    <source>
        <dbReference type="ARBA" id="ARBA00022563"/>
    </source>
</evidence>
<dbReference type="InterPro" id="IPR020631">
    <property type="entry name" value="THF_DH/CycHdrlase_NAD-bd_dom"/>
</dbReference>